<feature type="domain" description="ABC transmembrane type-1" evidence="10">
    <location>
        <begin position="60"/>
        <end position="300"/>
    </location>
</feature>
<keyword evidence="5 8" id="KW-1133">Transmembrane helix</keyword>
<keyword evidence="2 8" id="KW-0812">Transmembrane</keyword>
<feature type="domain" description="ABC transporter" evidence="9">
    <location>
        <begin position="388"/>
        <end position="627"/>
    </location>
</feature>
<dbReference type="SUPFAM" id="SSF52540">
    <property type="entry name" value="P-loop containing nucleoside triphosphate hydrolases"/>
    <property type="match status" value="1"/>
</dbReference>
<feature type="transmembrane region" description="Helical" evidence="8">
    <location>
        <begin position="62"/>
        <end position="82"/>
    </location>
</feature>
<dbReference type="GO" id="GO:0140359">
    <property type="term" value="F:ABC-type transporter activity"/>
    <property type="evidence" value="ECO:0007669"/>
    <property type="project" value="InterPro"/>
</dbReference>
<feature type="transmembrane region" description="Helical" evidence="8">
    <location>
        <begin position="279"/>
        <end position="300"/>
    </location>
</feature>
<name>A0A543PLL6_9MICO</name>
<dbReference type="SMART" id="SM00382">
    <property type="entry name" value="AAA"/>
    <property type="match status" value="1"/>
</dbReference>
<organism evidence="11 12">
    <name type="scientific">Humibacillus xanthopallidus</name>
    <dbReference type="NCBI Taxonomy" id="412689"/>
    <lineage>
        <taxon>Bacteria</taxon>
        <taxon>Bacillati</taxon>
        <taxon>Actinomycetota</taxon>
        <taxon>Actinomycetes</taxon>
        <taxon>Micrococcales</taxon>
        <taxon>Intrasporangiaceae</taxon>
        <taxon>Humibacillus</taxon>
    </lineage>
</organism>
<keyword evidence="4 11" id="KW-0067">ATP-binding</keyword>
<dbReference type="EMBL" id="VFQF01000003">
    <property type="protein sequence ID" value="TQN44967.1"/>
    <property type="molecule type" value="Genomic_DNA"/>
</dbReference>
<evidence type="ECO:0000256" key="5">
    <source>
        <dbReference type="ARBA" id="ARBA00022989"/>
    </source>
</evidence>
<dbReference type="InterPro" id="IPR039421">
    <property type="entry name" value="Type_1_exporter"/>
</dbReference>
<feature type="transmembrane region" description="Helical" evidence="8">
    <location>
        <begin position="172"/>
        <end position="193"/>
    </location>
</feature>
<comment type="subcellular location">
    <subcellularLocation>
        <location evidence="1">Cell membrane</location>
        <topology evidence="1">Multi-pass membrane protein</topology>
    </subcellularLocation>
</comment>
<dbReference type="SUPFAM" id="SSF90123">
    <property type="entry name" value="ABC transporter transmembrane region"/>
    <property type="match status" value="1"/>
</dbReference>
<evidence type="ECO:0000256" key="2">
    <source>
        <dbReference type="ARBA" id="ARBA00022692"/>
    </source>
</evidence>
<evidence type="ECO:0000256" key="6">
    <source>
        <dbReference type="ARBA" id="ARBA00023136"/>
    </source>
</evidence>
<keyword evidence="3" id="KW-0547">Nucleotide-binding</keyword>
<evidence type="ECO:0000313" key="12">
    <source>
        <dbReference type="Proteomes" id="UP000320085"/>
    </source>
</evidence>
<protein>
    <submittedName>
        <fullName evidence="11">ATP-binding cassette subfamily C protein CydC</fullName>
    </submittedName>
</protein>
<dbReference type="Gene3D" id="3.40.50.300">
    <property type="entry name" value="P-loop containing nucleotide triphosphate hydrolases"/>
    <property type="match status" value="1"/>
</dbReference>
<dbReference type="RefSeq" id="WP_246070298.1">
    <property type="nucleotide sequence ID" value="NZ_BAAAQC010000009.1"/>
</dbReference>
<dbReference type="GO" id="GO:0016887">
    <property type="term" value="F:ATP hydrolysis activity"/>
    <property type="evidence" value="ECO:0007669"/>
    <property type="project" value="InterPro"/>
</dbReference>
<dbReference type="PROSITE" id="PS50893">
    <property type="entry name" value="ABC_TRANSPORTER_2"/>
    <property type="match status" value="1"/>
</dbReference>
<dbReference type="InterPro" id="IPR027417">
    <property type="entry name" value="P-loop_NTPase"/>
</dbReference>
<dbReference type="Pfam" id="PF00005">
    <property type="entry name" value="ABC_tran"/>
    <property type="match status" value="1"/>
</dbReference>
<feature type="compositionally biased region" description="Pro residues" evidence="7">
    <location>
        <begin position="9"/>
        <end position="20"/>
    </location>
</feature>
<evidence type="ECO:0000256" key="8">
    <source>
        <dbReference type="SAM" id="Phobius"/>
    </source>
</evidence>
<dbReference type="Gene3D" id="1.20.1560.10">
    <property type="entry name" value="ABC transporter type 1, transmembrane domain"/>
    <property type="match status" value="1"/>
</dbReference>
<dbReference type="InterPro" id="IPR011527">
    <property type="entry name" value="ABC1_TM_dom"/>
</dbReference>
<dbReference type="PANTHER" id="PTHR24221:SF654">
    <property type="entry name" value="ATP-BINDING CASSETTE SUB-FAMILY B MEMBER 6"/>
    <property type="match status" value="1"/>
</dbReference>
<evidence type="ECO:0000259" key="10">
    <source>
        <dbReference type="PROSITE" id="PS50929"/>
    </source>
</evidence>
<sequence>MTRDESQPSPNPSTPRPPATPRVGVIAHPTSVPTSPRMGVGGDSSRRRAVWWPTAGTAKGGLLGGLATACGMALTATSGWLIVRAAEMPVILTLLTAIVAVRAFGMARPLFRYWERLVSHDVALRLLADRRTTAYARLIPLTPARLGRRRRSDVLTGVVDDLTDAVDAQVRVTVPVISTLVAGAIVIGVTTLIAPPVGLVITVLALVVAAICALAAHLESRSLADLLAARAEVTRVSELMANQALELRAVGGWPTALGWLDDAHATLARVTRRVSLGRAAAAALFLVAVGAAVIVVAVIAQGLDVAAPVKALLALTPVAVSDAISPLVDAMRALARAKESERRIDNLLDLTPAVHDPAVHDPAPTTGHPLPTDHAVPAATTADAGLHLRTLGVTASWTGDRTDLAPADLDLPAGSTLAITGPNGSGKSTLLAVLARHLDPVAGSYLHDDVDVMTLPLEGARSHLAVVDDDTHVFATSLRANLALAAPDADDATMETALADAGLATLTTDLPAGLDTVLGAGGRGISGGQRTRLGIARALLSRRPVVLLDEPVAHLDPPTARSVVADLTRVAGISEPPRTLVMVTHRDEGVDLFERSLSLRHPASTTDKALILDAPSATAAPGPSPHHPPRR</sequence>
<dbReference type="GO" id="GO:0005886">
    <property type="term" value="C:plasma membrane"/>
    <property type="evidence" value="ECO:0007669"/>
    <property type="project" value="UniProtKB-SubCell"/>
</dbReference>
<keyword evidence="6 8" id="KW-0472">Membrane</keyword>
<dbReference type="NCBIfam" id="TIGR02868">
    <property type="entry name" value="CydC"/>
    <property type="match status" value="1"/>
</dbReference>
<evidence type="ECO:0000256" key="4">
    <source>
        <dbReference type="ARBA" id="ARBA00022840"/>
    </source>
</evidence>
<dbReference type="GO" id="GO:0045454">
    <property type="term" value="P:cell redox homeostasis"/>
    <property type="evidence" value="ECO:0007669"/>
    <property type="project" value="InterPro"/>
</dbReference>
<proteinExistence type="predicted"/>
<dbReference type="PROSITE" id="PS50929">
    <property type="entry name" value="ABC_TM1F"/>
    <property type="match status" value="1"/>
</dbReference>
<dbReference type="PROSITE" id="PS00211">
    <property type="entry name" value="ABC_TRANSPORTER_1"/>
    <property type="match status" value="1"/>
</dbReference>
<comment type="caution">
    <text evidence="11">The sequence shown here is derived from an EMBL/GenBank/DDBJ whole genome shotgun (WGS) entry which is preliminary data.</text>
</comment>
<dbReference type="InterPro" id="IPR017871">
    <property type="entry name" value="ABC_transporter-like_CS"/>
</dbReference>
<dbReference type="AlphaFoldDB" id="A0A543PLL6"/>
<dbReference type="InterPro" id="IPR014223">
    <property type="entry name" value="ABC_CydC/D"/>
</dbReference>
<evidence type="ECO:0000259" key="9">
    <source>
        <dbReference type="PROSITE" id="PS50893"/>
    </source>
</evidence>
<evidence type="ECO:0000256" key="3">
    <source>
        <dbReference type="ARBA" id="ARBA00022741"/>
    </source>
</evidence>
<dbReference type="InterPro" id="IPR003593">
    <property type="entry name" value="AAA+_ATPase"/>
</dbReference>
<dbReference type="InterPro" id="IPR003439">
    <property type="entry name" value="ABC_transporter-like_ATP-bd"/>
</dbReference>
<dbReference type="CDD" id="cd03228">
    <property type="entry name" value="ABCC_MRP_Like"/>
    <property type="match status" value="1"/>
</dbReference>
<gene>
    <name evidence="11" type="ORF">FHX52_4191</name>
</gene>
<dbReference type="GO" id="GO:0034040">
    <property type="term" value="F:ATPase-coupled lipid transmembrane transporter activity"/>
    <property type="evidence" value="ECO:0007669"/>
    <property type="project" value="TreeGrafter"/>
</dbReference>
<feature type="region of interest" description="Disordered" evidence="7">
    <location>
        <begin position="1"/>
        <end position="44"/>
    </location>
</feature>
<evidence type="ECO:0000256" key="7">
    <source>
        <dbReference type="SAM" id="MobiDB-lite"/>
    </source>
</evidence>
<feature type="transmembrane region" description="Helical" evidence="8">
    <location>
        <begin position="199"/>
        <end position="218"/>
    </location>
</feature>
<evidence type="ECO:0000313" key="11">
    <source>
        <dbReference type="EMBL" id="TQN44967.1"/>
    </source>
</evidence>
<dbReference type="GO" id="GO:0034775">
    <property type="term" value="P:glutathione transmembrane transport"/>
    <property type="evidence" value="ECO:0007669"/>
    <property type="project" value="InterPro"/>
</dbReference>
<feature type="transmembrane region" description="Helical" evidence="8">
    <location>
        <begin position="88"/>
        <end position="107"/>
    </location>
</feature>
<dbReference type="Proteomes" id="UP000320085">
    <property type="component" value="Unassembled WGS sequence"/>
</dbReference>
<accession>A0A543PLL6</accession>
<dbReference type="InterPro" id="IPR036640">
    <property type="entry name" value="ABC1_TM_sf"/>
</dbReference>
<evidence type="ECO:0000256" key="1">
    <source>
        <dbReference type="ARBA" id="ARBA00004651"/>
    </source>
</evidence>
<dbReference type="PANTHER" id="PTHR24221">
    <property type="entry name" value="ATP-BINDING CASSETTE SUB-FAMILY B"/>
    <property type="match status" value="1"/>
</dbReference>
<dbReference type="GO" id="GO:0005524">
    <property type="term" value="F:ATP binding"/>
    <property type="evidence" value="ECO:0007669"/>
    <property type="project" value="UniProtKB-KW"/>
</dbReference>
<reference evidence="11 12" key="1">
    <citation type="submission" date="2019-06" db="EMBL/GenBank/DDBJ databases">
        <title>Sequencing the genomes of 1000 actinobacteria strains.</title>
        <authorList>
            <person name="Klenk H.-P."/>
        </authorList>
    </citation>
    <scope>NUCLEOTIDE SEQUENCE [LARGE SCALE GENOMIC DNA]</scope>
    <source>
        <strain evidence="11 12">DSM 21776</strain>
    </source>
</reference>